<dbReference type="SUPFAM" id="SSF53187">
    <property type="entry name" value="Zn-dependent exopeptidases"/>
    <property type="match status" value="1"/>
</dbReference>
<keyword evidence="1" id="KW-0732">Signal</keyword>
<dbReference type="SUPFAM" id="SSF52025">
    <property type="entry name" value="PA domain"/>
    <property type="match status" value="1"/>
</dbReference>
<protein>
    <submittedName>
        <fullName evidence="4">DUF4910 domain-containing protein</fullName>
    </submittedName>
</protein>
<dbReference type="Proteomes" id="UP001597221">
    <property type="component" value="Unassembled WGS sequence"/>
</dbReference>
<keyword evidence="5" id="KW-1185">Reference proteome</keyword>
<proteinExistence type="predicted"/>
<evidence type="ECO:0000256" key="1">
    <source>
        <dbReference type="SAM" id="SignalP"/>
    </source>
</evidence>
<organism evidence="4 5">
    <name type="scientific">Oceanobacillus luteolus</name>
    <dbReference type="NCBI Taxonomy" id="1274358"/>
    <lineage>
        <taxon>Bacteria</taxon>
        <taxon>Bacillati</taxon>
        <taxon>Bacillota</taxon>
        <taxon>Bacilli</taxon>
        <taxon>Bacillales</taxon>
        <taxon>Bacillaceae</taxon>
        <taxon>Oceanobacillus</taxon>
    </lineage>
</organism>
<dbReference type="InterPro" id="IPR045175">
    <property type="entry name" value="M28_fam"/>
</dbReference>
<dbReference type="EMBL" id="JBHUDE010000161">
    <property type="protein sequence ID" value="MFD1609689.1"/>
    <property type="molecule type" value="Genomic_DNA"/>
</dbReference>
<dbReference type="InterPro" id="IPR007484">
    <property type="entry name" value="Peptidase_M28"/>
</dbReference>
<dbReference type="RefSeq" id="WP_379599125.1">
    <property type="nucleotide sequence ID" value="NZ_JBHUDE010000161.1"/>
</dbReference>
<evidence type="ECO:0000313" key="5">
    <source>
        <dbReference type="Proteomes" id="UP001597221"/>
    </source>
</evidence>
<dbReference type="Pfam" id="PF02225">
    <property type="entry name" value="PA"/>
    <property type="match status" value="1"/>
</dbReference>
<accession>A0ABW4HVM7</accession>
<dbReference type="InterPro" id="IPR003137">
    <property type="entry name" value="PA_domain"/>
</dbReference>
<name>A0ABW4HVM7_9BACI</name>
<feature type="chain" id="PRO_5046833407" evidence="1">
    <location>
        <begin position="28"/>
        <end position="467"/>
    </location>
</feature>
<evidence type="ECO:0000259" key="2">
    <source>
        <dbReference type="Pfam" id="PF02225"/>
    </source>
</evidence>
<dbReference type="PANTHER" id="PTHR12147:SF26">
    <property type="entry name" value="PEPTIDASE M28 DOMAIN-CONTAINING PROTEIN"/>
    <property type="match status" value="1"/>
</dbReference>
<reference evidence="5" key="1">
    <citation type="journal article" date="2019" name="Int. J. Syst. Evol. Microbiol.">
        <title>The Global Catalogue of Microorganisms (GCM) 10K type strain sequencing project: providing services to taxonomists for standard genome sequencing and annotation.</title>
        <authorList>
            <consortium name="The Broad Institute Genomics Platform"/>
            <consortium name="The Broad Institute Genome Sequencing Center for Infectious Disease"/>
            <person name="Wu L."/>
            <person name="Ma J."/>
        </authorList>
    </citation>
    <scope>NUCLEOTIDE SEQUENCE [LARGE SCALE GENOMIC DNA]</scope>
    <source>
        <strain evidence="5">CGMCC 1.12376</strain>
    </source>
</reference>
<sequence length="467" mass="50843">MKKNSKLLSIVLAILLVVGGFSAPAFAHQTITPPQQILKDPIDNKVINKINVDNIYDNIDHLQQTPRVASTPEEYAAVQYVKEQFESYGYDAEIQEFEYFGYTAPHTVELAIDGTNVDTLPFTYTPSGDVQAELEYVGFATEEELEGVDLSGKIALVQRGSNSFAEKVVNASEKGAVGVIIFNNTSGVINGTLGTTDDRYVPVVSITQAQGEELVTKLENGEAVQASLQVVGASAGLRTSHNVIASKKPTNKKKDTGKVITVTSHHDSVPGAPGANDNASGTAMVLELARVFKNLPTDTELRFITFGAEELGLIGSRHYVANLSQAERDRIVANFNLDMVGSRDAGDLVVNSVDGEPNLVTELTQASSLRLNGEPTRLGRSGSSDHVPFAEAGIPAALFIHSPLEPWYHTSEDTIDKISKEKLKDVAQIVSTAIYDYARFDNQNPKPKQQLKKQQLPEQFYYEESIN</sequence>
<dbReference type="CDD" id="cd02133">
    <property type="entry name" value="PA_C5a_like"/>
    <property type="match status" value="1"/>
</dbReference>
<comment type="caution">
    <text evidence="4">The sequence shown here is derived from an EMBL/GenBank/DDBJ whole genome shotgun (WGS) entry which is preliminary data.</text>
</comment>
<dbReference type="PANTHER" id="PTHR12147">
    <property type="entry name" value="METALLOPEPTIDASE M28 FAMILY MEMBER"/>
    <property type="match status" value="1"/>
</dbReference>
<dbReference type="Gene3D" id="3.40.630.10">
    <property type="entry name" value="Zn peptidases"/>
    <property type="match status" value="1"/>
</dbReference>
<feature type="domain" description="Peptidase M28" evidence="3">
    <location>
        <begin position="242"/>
        <end position="432"/>
    </location>
</feature>
<evidence type="ECO:0000313" key="4">
    <source>
        <dbReference type="EMBL" id="MFD1609689.1"/>
    </source>
</evidence>
<feature type="domain" description="PA" evidence="2">
    <location>
        <begin position="139"/>
        <end position="214"/>
    </location>
</feature>
<evidence type="ECO:0000259" key="3">
    <source>
        <dbReference type="Pfam" id="PF04389"/>
    </source>
</evidence>
<dbReference type="Pfam" id="PF04389">
    <property type="entry name" value="Peptidase_M28"/>
    <property type="match status" value="1"/>
</dbReference>
<feature type="signal peptide" evidence="1">
    <location>
        <begin position="1"/>
        <end position="27"/>
    </location>
</feature>
<gene>
    <name evidence="4" type="ORF">ACFSBH_18890</name>
</gene>
<dbReference type="Gene3D" id="3.50.30.30">
    <property type="match status" value="1"/>
</dbReference>
<dbReference type="InterPro" id="IPR046450">
    <property type="entry name" value="PA_dom_sf"/>
</dbReference>